<feature type="domain" description="MYND-type" evidence="6">
    <location>
        <begin position="149"/>
        <end position="187"/>
    </location>
</feature>
<dbReference type="OrthoDB" id="5231159at2759"/>
<dbReference type="Gene3D" id="6.10.140.2220">
    <property type="match status" value="1"/>
</dbReference>
<dbReference type="PROSITE" id="PS50865">
    <property type="entry name" value="ZF_MYND_2"/>
    <property type="match status" value="1"/>
</dbReference>
<dbReference type="PANTHER" id="PTHR47689">
    <property type="entry name" value="TETRATRICOPEPTIDE REPEAT (TPR)-LIKE SUPERFAMILY PROTEIN"/>
    <property type="match status" value="1"/>
</dbReference>
<keyword evidence="5" id="KW-0802">TPR repeat</keyword>
<dbReference type="InterPro" id="IPR002893">
    <property type="entry name" value="Znf_MYND"/>
</dbReference>
<dbReference type="AlphaFoldDB" id="S8G204"/>
<sequence>MSSAHSPYKFFTCDSQNPSEWEALQQAISDSSQAQRLAVMGLYDVAEPLHLRAIAAKERIAGCSAVSIAISYNGLGSMYTRMGRLDEAKSYLEKALRIREENQDCSELDAAVTRMYLAKVLEMQGNLVGAKKLRKLGWPKKMLCGNEGCPQCEMFRSDFSLCSKCKSIYYCGKTCQKHDWQRHKKYCQRKESAD</sequence>
<dbReference type="Pfam" id="PF01753">
    <property type="entry name" value="zf-MYND"/>
    <property type="match status" value="1"/>
</dbReference>
<evidence type="ECO:0000313" key="8">
    <source>
        <dbReference type="Proteomes" id="UP000015241"/>
    </source>
</evidence>
<dbReference type="InParanoid" id="S8G204"/>
<dbReference type="eggNOG" id="ENOG502S1PU">
    <property type="taxonomic scope" value="Eukaryota"/>
</dbReference>
<dbReference type="PANTHER" id="PTHR47689:SF2">
    <property type="entry name" value="TETRATRICOPEPTIDE REPEAT (TPR)-LIKE SUPERFAMILY PROTEIN"/>
    <property type="match status" value="1"/>
</dbReference>
<evidence type="ECO:0000256" key="5">
    <source>
        <dbReference type="PROSITE-ProRule" id="PRU00339"/>
    </source>
</evidence>
<dbReference type="SUPFAM" id="SSF144232">
    <property type="entry name" value="HIT/MYND zinc finger-like"/>
    <property type="match status" value="1"/>
</dbReference>
<protein>
    <recommendedName>
        <fullName evidence="6">MYND-type domain-containing protein</fullName>
    </recommendedName>
</protein>
<dbReference type="SMART" id="SM00028">
    <property type="entry name" value="TPR"/>
    <property type="match status" value="1"/>
</dbReference>
<keyword evidence="1" id="KW-0479">Metal-binding</keyword>
<evidence type="ECO:0000313" key="7">
    <source>
        <dbReference type="EMBL" id="EPT04355.1"/>
    </source>
</evidence>
<dbReference type="EMBL" id="KE504127">
    <property type="protein sequence ID" value="EPT04355.1"/>
    <property type="molecule type" value="Genomic_DNA"/>
</dbReference>
<evidence type="ECO:0000256" key="1">
    <source>
        <dbReference type="ARBA" id="ARBA00022723"/>
    </source>
</evidence>
<organism evidence="7 8">
    <name type="scientific">Fomitopsis schrenkii</name>
    <name type="common">Brown rot fungus</name>
    <dbReference type="NCBI Taxonomy" id="2126942"/>
    <lineage>
        <taxon>Eukaryota</taxon>
        <taxon>Fungi</taxon>
        <taxon>Dikarya</taxon>
        <taxon>Basidiomycota</taxon>
        <taxon>Agaricomycotina</taxon>
        <taxon>Agaricomycetes</taxon>
        <taxon>Polyporales</taxon>
        <taxon>Fomitopsis</taxon>
    </lineage>
</organism>
<keyword evidence="8" id="KW-1185">Reference proteome</keyword>
<dbReference type="Proteomes" id="UP000015241">
    <property type="component" value="Unassembled WGS sequence"/>
</dbReference>
<feature type="repeat" description="TPR" evidence="5">
    <location>
        <begin position="69"/>
        <end position="102"/>
    </location>
</feature>
<dbReference type="STRING" id="743788.S8G204"/>
<dbReference type="Gene3D" id="1.25.40.10">
    <property type="entry name" value="Tetratricopeptide repeat domain"/>
    <property type="match status" value="1"/>
</dbReference>
<dbReference type="Pfam" id="PF13424">
    <property type="entry name" value="TPR_12"/>
    <property type="match status" value="1"/>
</dbReference>
<name>S8G204_FOMSC</name>
<dbReference type="InterPro" id="IPR019734">
    <property type="entry name" value="TPR_rpt"/>
</dbReference>
<dbReference type="PROSITE" id="PS50293">
    <property type="entry name" value="TPR_REGION"/>
    <property type="match status" value="1"/>
</dbReference>
<accession>S8G204</accession>
<keyword evidence="3" id="KW-0862">Zinc</keyword>
<dbReference type="InterPro" id="IPR011990">
    <property type="entry name" value="TPR-like_helical_dom_sf"/>
</dbReference>
<evidence type="ECO:0000256" key="4">
    <source>
        <dbReference type="PROSITE-ProRule" id="PRU00134"/>
    </source>
</evidence>
<evidence type="ECO:0000256" key="3">
    <source>
        <dbReference type="ARBA" id="ARBA00022833"/>
    </source>
</evidence>
<dbReference type="HOGENOM" id="CLU_120095_0_0_1"/>
<proteinExistence type="predicted"/>
<gene>
    <name evidence="7" type="ORF">FOMPIDRAFT_1021993</name>
</gene>
<keyword evidence="2 4" id="KW-0863">Zinc-finger</keyword>
<evidence type="ECO:0000256" key="2">
    <source>
        <dbReference type="ARBA" id="ARBA00022771"/>
    </source>
</evidence>
<dbReference type="GO" id="GO:0008270">
    <property type="term" value="F:zinc ion binding"/>
    <property type="evidence" value="ECO:0007669"/>
    <property type="project" value="UniProtKB-KW"/>
</dbReference>
<evidence type="ECO:0000259" key="6">
    <source>
        <dbReference type="PROSITE" id="PS50865"/>
    </source>
</evidence>
<dbReference type="SUPFAM" id="SSF48452">
    <property type="entry name" value="TPR-like"/>
    <property type="match status" value="1"/>
</dbReference>
<reference evidence="7 8" key="1">
    <citation type="journal article" date="2012" name="Science">
        <title>The Paleozoic origin of enzymatic lignin decomposition reconstructed from 31 fungal genomes.</title>
        <authorList>
            <person name="Floudas D."/>
            <person name="Binder M."/>
            <person name="Riley R."/>
            <person name="Barry K."/>
            <person name="Blanchette R.A."/>
            <person name="Henrissat B."/>
            <person name="Martinez A.T."/>
            <person name="Otillar R."/>
            <person name="Spatafora J.W."/>
            <person name="Yadav J.S."/>
            <person name="Aerts A."/>
            <person name="Benoit I."/>
            <person name="Boyd A."/>
            <person name="Carlson A."/>
            <person name="Copeland A."/>
            <person name="Coutinho P.M."/>
            <person name="de Vries R.P."/>
            <person name="Ferreira P."/>
            <person name="Findley K."/>
            <person name="Foster B."/>
            <person name="Gaskell J."/>
            <person name="Glotzer D."/>
            <person name="Gorecki P."/>
            <person name="Heitman J."/>
            <person name="Hesse C."/>
            <person name="Hori C."/>
            <person name="Igarashi K."/>
            <person name="Jurgens J.A."/>
            <person name="Kallen N."/>
            <person name="Kersten P."/>
            <person name="Kohler A."/>
            <person name="Kuees U."/>
            <person name="Kumar T.K.A."/>
            <person name="Kuo A."/>
            <person name="LaButti K."/>
            <person name="Larrondo L.F."/>
            <person name="Lindquist E."/>
            <person name="Ling A."/>
            <person name="Lombard V."/>
            <person name="Lucas S."/>
            <person name="Lundell T."/>
            <person name="Martin R."/>
            <person name="McLaughlin D.J."/>
            <person name="Morgenstern I."/>
            <person name="Morin E."/>
            <person name="Murat C."/>
            <person name="Nagy L.G."/>
            <person name="Nolan M."/>
            <person name="Ohm R.A."/>
            <person name="Patyshakuliyeva A."/>
            <person name="Rokas A."/>
            <person name="Ruiz-Duenas F.J."/>
            <person name="Sabat G."/>
            <person name="Salamov A."/>
            <person name="Samejima M."/>
            <person name="Schmutz J."/>
            <person name="Slot J.C."/>
            <person name="St John F."/>
            <person name="Stenlid J."/>
            <person name="Sun H."/>
            <person name="Sun S."/>
            <person name="Syed K."/>
            <person name="Tsang A."/>
            <person name="Wiebenga A."/>
            <person name="Young D."/>
            <person name="Pisabarro A."/>
            <person name="Eastwood D.C."/>
            <person name="Martin F."/>
            <person name="Cullen D."/>
            <person name="Grigoriev I.V."/>
            <person name="Hibbett D.S."/>
        </authorList>
    </citation>
    <scope>NUCLEOTIDE SEQUENCE</scope>
    <source>
        <strain evidence="8">FP-58527</strain>
    </source>
</reference>
<dbReference type="PROSITE" id="PS50005">
    <property type="entry name" value="TPR"/>
    <property type="match status" value="1"/>
</dbReference>